<sequence length="108" mass="11091">MSCGAGRRVLSRGVEPIFLEEMFTWGGCRVGVTKEVSGLVTFPVCTGGVDDVEGGGVGGGAEVCEVGLLAYLRSVLGRGQGLVGSLAKKEVAEDRAEVAVGSNGDWEE</sequence>
<organism evidence="1 2">
    <name type="scientific">Thalassiosira oceanica</name>
    <name type="common">Marine diatom</name>
    <dbReference type="NCBI Taxonomy" id="159749"/>
    <lineage>
        <taxon>Eukaryota</taxon>
        <taxon>Sar</taxon>
        <taxon>Stramenopiles</taxon>
        <taxon>Ochrophyta</taxon>
        <taxon>Bacillariophyta</taxon>
        <taxon>Coscinodiscophyceae</taxon>
        <taxon>Thalassiosirophycidae</taxon>
        <taxon>Thalassiosirales</taxon>
        <taxon>Thalassiosiraceae</taxon>
        <taxon>Thalassiosira</taxon>
    </lineage>
</organism>
<name>K0S3K7_THAOC</name>
<evidence type="ECO:0000313" key="1">
    <source>
        <dbReference type="EMBL" id="EJK60638.1"/>
    </source>
</evidence>
<comment type="caution">
    <text evidence="1">The sequence shown here is derived from an EMBL/GenBank/DDBJ whole genome shotgun (WGS) entry which is preliminary data.</text>
</comment>
<dbReference type="EMBL" id="AGNL01020830">
    <property type="protein sequence ID" value="EJK60638.1"/>
    <property type="molecule type" value="Genomic_DNA"/>
</dbReference>
<gene>
    <name evidence="1" type="ORF">THAOC_18969</name>
</gene>
<reference evidence="1 2" key="1">
    <citation type="journal article" date="2012" name="Genome Biol.">
        <title>Genome and low-iron response of an oceanic diatom adapted to chronic iron limitation.</title>
        <authorList>
            <person name="Lommer M."/>
            <person name="Specht M."/>
            <person name="Roy A.S."/>
            <person name="Kraemer L."/>
            <person name="Andreson R."/>
            <person name="Gutowska M.A."/>
            <person name="Wolf J."/>
            <person name="Bergner S.V."/>
            <person name="Schilhabel M.B."/>
            <person name="Klostermeier U.C."/>
            <person name="Beiko R.G."/>
            <person name="Rosenstiel P."/>
            <person name="Hippler M."/>
            <person name="Laroche J."/>
        </authorList>
    </citation>
    <scope>NUCLEOTIDE SEQUENCE [LARGE SCALE GENOMIC DNA]</scope>
    <source>
        <strain evidence="1 2">CCMP1005</strain>
    </source>
</reference>
<accession>K0S3K7</accession>
<dbReference type="AlphaFoldDB" id="K0S3K7"/>
<dbReference type="Proteomes" id="UP000266841">
    <property type="component" value="Unassembled WGS sequence"/>
</dbReference>
<proteinExistence type="predicted"/>
<keyword evidence="2" id="KW-1185">Reference proteome</keyword>
<protein>
    <submittedName>
        <fullName evidence="1">Uncharacterized protein</fullName>
    </submittedName>
</protein>
<evidence type="ECO:0000313" key="2">
    <source>
        <dbReference type="Proteomes" id="UP000266841"/>
    </source>
</evidence>